<reference evidence="1 2" key="1">
    <citation type="submission" date="2014-02" db="EMBL/GenBank/DDBJ databases">
        <title>Vibrio fortis Dalian14 Genome Sequencing.</title>
        <authorList>
            <person name="Wang Y."/>
            <person name="Song L."/>
            <person name="Liu G."/>
            <person name="Ding J."/>
        </authorList>
    </citation>
    <scope>NUCLEOTIDE SEQUENCE [LARGE SCALE GENOMIC DNA]</scope>
    <source>
        <strain evidence="1 2">Dalian14</strain>
    </source>
</reference>
<proteinExistence type="predicted"/>
<name>A0A066UJ33_9VIBR</name>
<evidence type="ECO:0000313" key="1">
    <source>
        <dbReference type="EMBL" id="KDN27075.1"/>
    </source>
</evidence>
<dbReference type="OrthoDB" id="5905407at2"/>
<comment type="caution">
    <text evidence="1">The sequence shown here is derived from an EMBL/GenBank/DDBJ whole genome shotgun (WGS) entry which is preliminary data.</text>
</comment>
<organism evidence="1 2">
    <name type="scientific">Vibrio fortis</name>
    <dbReference type="NCBI Taxonomy" id="212667"/>
    <lineage>
        <taxon>Bacteria</taxon>
        <taxon>Pseudomonadati</taxon>
        <taxon>Pseudomonadota</taxon>
        <taxon>Gammaproteobacteria</taxon>
        <taxon>Vibrionales</taxon>
        <taxon>Vibrionaceae</taxon>
        <taxon>Vibrio</taxon>
    </lineage>
</organism>
<evidence type="ECO:0000313" key="2">
    <source>
        <dbReference type="Proteomes" id="UP000027219"/>
    </source>
</evidence>
<protein>
    <recommendedName>
        <fullName evidence="3">DUF218 domain-containing protein</fullName>
    </recommendedName>
</protein>
<evidence type="ECO:0008006" key="3">
    <source>
        <dbReference type="Google" id="ProtNLM"/>
    </source>
</evidence>
<sequence length="211" mass="23833">MFKFYDFLREIGVVVPEQQASHNNFSADYHYSSSRYQIEEPAKKRIADYLSSNVLKRLNCGDVSNSNGVIAFSFGDSDDVNQLLAKEVERFHQENPLAPCYVQQEVAAHLKATPHVSIENNAYQTTTDVARAALNDIGLAKITVIAQSWHAQRCIETCESLGFEVVALRVNDGFPAKDPQPWVRNPINWIIKESHREVATGYEISEQFNLV</sequence>
<dbReference type="Proteomes" id="UP000027219">
    <property type="component" value="Unassembled WGS sequence"/>
</dbReference>
<dbReference type="AlphaFoldDB" id="A0A066UJ33"/>
<dbReference type="RefSeq" id="WP_032552439.1">
    <property type="nucleotide sequence ID" value="NZ_JFFR01000027.1"/>
</dbReference>
<dbReference type="EMBL" id="JFFR01000027">
    <property type="protein sequence ID" value="KDN27075.1"/>
    <property type="molecule type" value="Genomic_DNA"/>
</dbReference>
<accession>A0A066UJ33</accession>
<gene>
    <name evidence="1" type="ORF">VFDL14_19375</name>
</gene>
<keyword evidence="2" id="KW-1185">Reference proteome</keyword>